<dbReference type="Proteomes" id="UP000198345">
    <property type="component" value="Unassembled WGS sequence"/>
</dbReference>
<evidence type="ECO:0000313" key="2">
    <source>
        <dbReference type="EMBL" id="OXA94834.1"/>
    </source>
</evidence>
<dbReference type="OrthoDB" id="1338807at2"/>
<accession>A0A226HL44</accession>
<protein>
    <recommendedName>
        <fullName evidence="4">DUF4468 domain-containing protein</fullName>
    </recommendedName>
</protein>
<dbReference type="EMBL" id="MUGW01000008">
    <property type="protein sequence ID" value="OXA94834.1"/>
    <property type="molecule type" value="Genomic_DNA"/>
</dbReference>
<organism evidence="2 3">
    <name type="scientific">Flavobacterium hercynium</name>
    <dbReference type="NCBI Taxonomy" id="387094"/>
    <lineage>
        <taxon>Bacteria</taxon>
        <taxon>Pseudomonadati</taxon>
        <taxon>Bacteroidota</taxon>
        <taxon>Flavobacteriia</taxon>
        <taxon>Flavobacteriales</taxon>
        <taxon>Flavobacteriaceae</taxon>
        <taxon>Flavobacterium</taxon>
    </lineage>
</organism>
<dbReference type="RefSeq" id="WP_089048495.1">
    <property type="nucleotide sequence ID" value="NZ_FXTV01000002.1"/>
</dbReference>
<evidence type="ECO:0000313" key="3">
    <source>
        <dbReference type="Proteomes" id="UP000198345"/>
    </source>
</evidence>
<name>A0A226HL44_9FLAO</name>
<evidence type="ECO:0000256" key="1">
    <source>
        <dbReference type="SAM" id="SignalP"/>
    </source>
</evidence>
<gene>
    <name evidence="2" type="ORF">B0A66_03655</name>
</gene>
<feature type="signal peptide" evidence="1">
    <location>
        <begin position="1"/>
        <end position="17"/>
    </location>
</feature>
<reference evidence="2 3" key="1">
    <citation type="submission" date="2016-11" db="EMBL/GenBank/DDBJ databases">
        <title>Whole genomes of Flavobacteriaceae.</title>
        <authorList>
            <person name="Stine C."/>
            <person name="Li C."/>
            <person name="Tadesse D."/>
        </authorList>
    </citation>
    <scope>NUCLEOTIDE SEQUENCE [LARGE SCALE GENOMIC DNA]</scope>
    <source>
        <strain evidence="2 3">DSM 18292</strain>
    </source>
</reference>
<sequence>MKKLVIMLLFTFSVSFAQNSYIVSKEGTKTFITDNRAEVILVDKRISYVNVGKTWEKYIKFDDLDYAVIGSSLLKSFHLNQKRRPDVYFVYGEKEDKKLIGVAITMTSSQAGMVTSKVLYELYVIDNSETILDQIVLTSTSSSKNIETRKEIAPMIRKHFSDCPDIMAKVQKYDIADEKNATIFSFLTDTEYINCK</sequence>
<keyword evidence="3" id="KW-1185">Reference proteome</keyword>
<proteinExistence type="predicted"/>
<keyword evidence="1" id="KW-0732">Signal</keyword>
<evidence type="ECO:0008006" key="4">
    <source>
        <dbReference type="Google" id="ProtNLM"/>
    </source>
</evidence>
<feature type="chain" id="PRO_5013031016" description="DUF4468 domain-containing protein" evidence="1">
    <location>
        <begin position="18"/>
        <end position="196"/>
    </location>
</feature>
<comment type="caution">
    <text evidence="2">The sequence shown here is derived from an EMBL/GenBank/DDBJ whole genome shotgun (WGS) entry which is preliminary data.</text>
</comment>
<dbReference type="AlphaFoldDB" id="A0A226HL44"/>